<comment type="caution">
    <text evidence="2">The sequence shown here is derived from an EMBL/GenBank/DDBJ whole genome shotgun (WGS) entry which is preliminary data.</text>
</comment>
<organism evidence="2 3">
    <name type="scientific">Hymenoscyphus albidus</name>
    <dbReference type="NCBI Taxonomy" id="595503"/>
    <lineage>
        <taxon>Eukaryota</taxon>
        <taxon>Fungi</taxon>
        <taxon>Dikarya</taxon>
        <taxon>Ascomycota</taxon>
        <taxon>Pezizomycotina</taxon>
        <taxon>Leotiomycetes</taxon>
        <taxon>Helotiales</taxon>
        <taxon>Helotiaceae</taxon>
        <taxon>Hymenoscyphus</taxon>
    </lineage>
</organism>
<dbReference type="AlphaFoldDB" id="A0A9N9LPA6"/>
<keyword evidence="3" id="KW-1185">Reference proteome</keyword>
<evidence type="ECO:0000313" key="2">
    <source>
        <dbReference type="EMBL" id="CAG8978844.1"/>
    </source>
</evidence>
<proteinExistence type="predicted"/>
<reference evidence="2" key="1">
    <citation type="submission" date="2021-07" db="EMBL/GenBank/DDBJ databases">
        <authorList>
            <person name="Durling M."/>
        </authorList>
    </citation>
    <scope>NUCLEOTIDE SEQUENCE</scope>
</reference>
<protein>
    <submittedName>
        <fullName evidence="2">Uncharacterized protein</fullName>
    </submittedName>
</protein>
<gene>
    <name evidence="2" type="ORF">HYALB_00008499</name>
</gene>
<dbReference type="EMBL" id="CAJVRM010000284">
    <property type="protein sequence ID" value="CAG8978844.1"/>
    <property type="molecule type" value="Genomic_DNA"/>
</dbReference>
<evidence type="ECO:0000313" key="3">
    <source>
        <dbReference type="Proteomes" id="UP000701801"/>
    </source>
</evidence>
<name>A0A9N9LPA6_9HELO</name>
<sequence length="86" mass="9232">MSDFTMADARGPLGPPQASPQGSYVSKYSVPLYEQPANPPLDPNHPLAGKSLRHTAARAPEPNRVGNGFISNDEAIAAAQIREHRK</sequence>
<dbReference type="Proteomes" id="UP000701801">
    <property type="component" value="Unassembled WGS sequence"/>
</dbReference>
<feature type="region of interest" description="Disordered" evidence="1">
    <location>
        <begin position="1"/>
        <end position="68"/>
    </location>
</feature>
<accession>A0A9N9LPA6</accession>
<evidence type="ECO:0000256" key="1">
    <source>
        <dbReference type="SAM" id="MobiDB-lite"/>
    </source>
</evidence>